<gene>
    <name evidence="4" type="ORF">SLS62_010917</name>
</gene>
<dbReference type="Pfam" id="PF08547">
    <property type="entry name" value="CIA30"/>
    <property type="match status" value="1"/>
</dbReference>
<dbReference type="PANTHER" id="PTHR13194">
    <property type="entry name" value="COMPLEX I INTERMEDIATE-ASSOCIATED PROTEIN 30"/>
    <property type="match status" value="1"/>
</dbReference>
<protein>
    <recommendedName>
        <fullName evidence="3">NADH:ubiquinone oxidoreductase intermediate-associated protein 30 domain-containing protein</fullName>
    </recommendedName>
</protein>
<reference evidence="4 5" key="1">
    <citation type="submission" date="2024-02" db="EMBL/GenBank/DDBJ databases">
        <title>De novo assembly and annotation of 12 fungi associated with fruit tree decline syndrome in Ontario, Canada.</title>
        <authorList>
            <person name="Sulman M."/>
            <person name="Ellouze W."/>
            <person name="Ilyukhin E."/>
        </authorList>
    </citation>
    <scope>NUCLEOTIDE SEQUENCE [LARGE SCALE GENOMIC DNA]</scope>
    <source>
        <strain evidence="4 5">M11/M66-122</strain>
    </source>
</reference>
<comment type="similarity">
    <text evidence="1">Belongs to the CIA30 family.</text>
</comment>
<dbReference type="GO" id="GO:0051082">
    <property type="term" value="F:unfolded protein binding"/>
    <property type="evidence" value="ECO:0007669"/>
    <property type="project" value="TreeGrafter"/>
</dbReference>
<dbReference type="SUPFAM" id="SSF49785">
    <property type="entry name" value="Galactose-binding domain-like"/>
    <property type="match status" value="1"/>
</dbReference>
<feature type="region of interest" description="Disordered" evidence="2">
    <location>
        <begin position="158"/>
        <end position="189"/>
    </location>
</feature>
<keyword evidence="5" id="KW-1185">Reference proteome</keyword>
<dbReference type="InterPro" id="IPR039131">
    <property type="entry name" value="NDUFAF1"/>
</dbReference>
<sequence>MEDPVYYYLFGGNNPTSVVFYGDLDITALGGAGFASQRSVDALSWDLAAYQGLSVGIRTGDAKKYTVILKDSVLPKRPDGREQSTVSWEYDFEVSSCPEIVIPWHAFRPTYRGKPKPDAEPLAPGSVKRIGIMCRSFFGEQEGPFRLELDHIAAVTSAGLRQQPRPQPQAELAPLDSGPKEKGVGPKSQSSQVSLWLGWFGKLVGWG</sequence>
<feature type="domain" description="NADH:ubiquinone oxidoreductase intermediate-associated protein 30" evidence="3">
    <location>
        <begin position="16"/>
        <end position="149"/>
    </location>
</feature>
<dbReference type="AlphaFoldDB" id="A0AAN9U8T4"/>
<evidence type="ECO:0000259" key="3">
    <source>
        <dbReference type="Pfam" id="PF08547"/>
    </source>
</evidence>
<dbReference type="InterPro" id="IPR008979">
    <property type="entry name" value="Galactose-bd-like_sf"/>
</dbReference>
<evidence type="ECO:0000313" key="4">
    <source>
        <dbReference type="EMBL" id="KAK7741680.1"/>
    </source>
</evidence>
<dbReference type="EMBL" id="JAKJXP020000155">
    <property type="protein sequence ID" value="KAK7741680.1"/>
    <property type="molecule type" value="Genomic_DNA"/>
</dbReference>
<dbReference type="Proteomes" id="UP001320420">
    <property type="component" value="Unassembled WGS sequence"/>
</dbReference>
<dbReference type="GO" id="GO:0010257">
    <property type="term" value="P:NADH dehydrogenase complex assembly"/>
    <property type="evidence" value="ECO:0007669"/>
    <property type="project" value="TreeGrafter"/>
</dbReference>
<dbReference type="PANTHER" id="PTHR13194:SF19">
    <property type="entry name" value="NAD(P)-BINDING ROSSMANN-FOLD SUPERFAMILY PROTEIN"/>
    <property type="match status" value="1"/>
</dbReference>
<name>A0AAN9U8T4_9PEZI</name>
<dbReference type="InterPro" id="IPR013857">
    <property type="entry name" value="NADH-UbQ_OxRdtase-assoc_prot30"/>
</dbReference>
<evidence type="ECO:0000256" key="1">
    <source>
        <dbReference type="ARBA" id="ARBA00007884"/>
    </source>
</evidence>
<accession>A0AAN9U8T4</accession>
<organism evidence="4 5">
    <name type="scientific">Diatrype stigma</name>
    <dbReference type="NCBI Taxonomy" id="117547"/>
    <lineage>
        <taxon>Eukaryota</taxon>
        <taxon>Fungi</taxon>
        <taxon>Dikarya</taxon>
        <taxon>Ascomycota</taxon>
        <taxon>Pezizomycotina</taxon>
        <taxon>Sordariomycetes</taxon>
        <taxon>Xylariomycetidae</taxon>
        <taxon>Xylariales</taxon>
        <taxon>Diatrypaceae</taxon>
        <taxon>Diatrype</taxon>
    </lineage>
</organism>
<proteinExistence type="inferred from homology"/>
<evidence type="ECO:0000313" key="5">
    <source>
        <dbReference type="Proteomes" id="UP001320420"/>
    </source>
</evidence>
<evidence type="ECO:0000256" key="2">
    <source>
        <dbReference type="SAM" id="MobiDB-lite"/>
    </source>
</evidence>
<comment type="caution">
    <text evidence="4">The sequence shown here is derived from an EMBL/GenBank/DDBJ whole genome shotgun (WGS) entry which is preliminary data.</text>
</comment>